<gene>
    <name evidence="12" type="ORF">FOZ60_008196</name>
</gene>
<evidence type="ECO:0000256" key="9">
    <source>
        <dbReference type="PROSITE-ProRule" id="PRU01006"/>
    </source>
</evidence>
<feature type="domain" description="ABC transporter" evidence="11">
    <location>
        <begin position="27"/>
        <end position="268"/>
    </location>
</feature>
<dbReference type="InterPro" id="IPR017871">
    <property type="entry name" value="ABC_transporter-like_CS"/>
</dbReference>
<keyword evidence="5" id="KW-0547">Nucleotide-binding</keyword>
<keyword evidence="4 10" id="KW-0812">Transmembrane</keyword>
<dbReference type="EMBL" id="JABANP010000327">
    <property type="protein sequence ID" value="KAF4684141.1"/>
    <property type="molecule type" value="Genomic_DNA"/>
</dbReference>
<comment type="subcellular location">
    <subcellularLocation>
        <location evidence="1">Membrane</location>
        <topology evidence="1">Multi-pass membrane protein</topology>
    </subcellularLocation>
</comment>
<dbReference type="GO" id="GO:0016020">
    <property type="term" value="C:membrane"/>
    <property type="evidence" value="ECO:0007669"/>
    <property type="project" value="UniProtKB-SubCell"/>
</dbReference>
<dbReference type="GO" id="GO:0140359">
    <property type="term" value="F:ABC-type transporter activity"/>
    <property type="evidence" value="ECO:0007669"/>
    <property type="project" value="InterPro"/>
</dbReference>
<evidence type="ECO:0000256" key="4">
    <source>
        <dbReference type="ARBA" id="ARBA00022692"/>
    </source>
</evidence>
<dbReference type="Pfam" id="PF00005">
    <property type="entry name" value="ABC_tran"/>
    <property type="match status" value="1"/>
</dbReference>
<feature type="transmembrane region" description="Helical" evidence="10">
    <location>
        <begin position="430"/>
        <end position="451"/>
    </location>
</feature>
<feature type="transmembrane region" description="Helical" evidence="10">
    <location>
        <begin position="398"/>
        <end position="424"/>
    </location>
</feature>
<evidence type="ECO:0000256" key="10">
    <source>
        <dbReference type="SAM" id="Phobius"/>
    </source>
</evidence>
<dbReference type="InterPro" id="IPR015943">
    <property type="entry name" value="WD40/YVTN_repeat-like_dom_sf"/>
</dbReference>
<dbReference type="PANTHER" id="PTHR48042:SF11">
    <property type="entry name" value="ABC TRANSPORTER G FAMILY MEMBER 11"/>
    <property type="match status" value="1"/>
</dbReference>
<proteinExistence type="inferred from homology"/>
<dbReference type="Proteomes" id="UP000541610">
    <property type="component" value="Unassembled WGS sequence"/>
</dbReference>
<dbReference type="GO" id="GO:0016192">
    <property type="term" value="P:vesicle-mediated transport"/>
    <property type="evidence" value="ECO:0007669"/>
    <property type="project" value="InterPro"/>
</dbReference>
<dbReference type="InterPro" id="IPR036322">
    <property type="entry name" value="WD40_repeat_dom_sf"/>
</dbReference>
<evidence type="ECO:0000256" key="6">
    <source>
        <dbReference type="ARBA" id="ARBA00022840"/>
    </source>
</evidence>
<dbReference type="SUPFAM" id="SSF50978">
    <property type="entry name" value="WD40 repeat-like"/>
    <property type="match status" value="1"/>
</dbReference>
<dbReference type="Pfam" id="PF23411">
    <property type="entry name" value="Beta-prop_Vps41"/>
    <property type="match status" value="1"/>
</dbReference>
<evidence type="ECO:0000256" key="7">
    <source>
        <dbReference type="ARBA" id="ARBA00022989"/>
    </source>
</evidence>
<dbReference type="SMART" id="SM00382">
    <property type="entry name" value="AAA"/>
    <property type="match status" value="1"/>
</dbReference>
<keyword evidence="8 10" id="KW-0472">Membrane</keyword>
<dbReference type="InterPro" id="IPR052215">
    <property type="entry name" value="Plant_ABCG"/>
</dbReference>
<comment type="caution">
    <text evidence="12">The sequence shown here is derived from an EMBL/GenBank/DDBJ whole genome shotgun (WGS) entry which is preliminary data.</text>
</comment>
<dbReference type="SMART" id="SM00320">
    <property type="entry name" value="WD40"/>
    <property type="match status" value="1"/>
</dbReference>
<dbReference type="PANTHER" id="PTHR48042">
    <property type="entry name" value="ABC TRANSPORTER G FAMILY MEMBER 11"/>
    <property type="match status" value="1"/>
</dbReference>
<accession>A0A7J6NM23</accession>
<evidence type="ECO:0000256" key="2">
    <source>
        <dbReference type="ARBA" id="ARBA00005814"/>
    </source>
</evidence>
<dbReference type="Gene3D" id="3.40.50.300">
    <property type="entry name" value="P-loop containing nucleotide triphosphate hydrolases"/>
    <property type="match status" value="1"/>
</dbReference>
<name>A0A7J6NM23_PEROL</name>
<dbReference type="PROSITE" id="PS50893">
    <property type="entry name" value="ABC_TRANSPORTER_2"/>
    <property type="match status" value="1"/>
</dbReference>
<feature type="transmembrane region" description="Helical" evidence="10">
    <location>
        <begin position="356"/>
        <end position="377"/>
    </location>
</feature>
<dbReference type="InterPro" id="IPR013525">
    <property type="entry name" value="ABC2_TM"/>
</dbReference>
<feature type="transmembrane region" description="Helical" evidence="10">
    <location>
        <begin position="458"/>
        <end position="481"/>
    </location>
</feature>
<protein>
    <recommendedName>
        <fullName evidence="11">ABC transporter domain-containing protein</fullName>
    </recommendedName>
</protein>
<evidence type="ECO:0000256" key="1">
    <source>
        <dbReference type="ARBA" id="ARBA00004141"/>
    </source>
</evidence>
<evidence type="ECO:0000256" key="3">
    <source>
        <dbReference type="ARBA" id="ARBA00022448"/>
    </source>
</evidence>
<evidence type="ECO:0000313" key="12">
    <source>
        <dbReference type="EMBL" id="KAF4684141.1"/>
    </source>
</evidence>
<dbReference type="GO" id="GO:0006886">
    <property type="term" value="P:intracellular protein transport"/>
    <property type="evidence" value="ECO:0007669"/>
    <property type="project" value="UniProtKB-UniRule"/>
</dbReference>
<dbReference type="PROSITE" id="PS00211">
    <property type="entry name" value="ABC_TRANSPORTER_1"/>
    <property type="match status" value="1"/>
</dbReference>
<evidence type="ECO:0000256" key="8">
    <source>
        <dbReference type="ARBA" id="ARBA00023136"/>
    </source>
</evidence>
<evidence type="ECO:0000313" key="13">
    <source>
        <dbReference type="Proteomes" id="UP000541610"/>
    </source>
</evidence>
<dbReference type="PROSITE" id="PS50236">
    <property type="entry name" value="CHCR"/>
    <property type="match status" value="1"/>
</dbReference>
<organism evidence="12 13">
    <name type="scientific">Perkinsus olseni</name>
    <name type="common">Perkinsus atlanticus</name>
    <dbReference type="NCBI Taxonomy" id="32597"/>
    <lineage>
        <taxon>Eukaryota</taxon>
        <taxon>Sar</taxon>
        <taxon>Alveolata</taxon>
        <taxon>Perkinsozoa</taxon>
        <taxon>Perkinsea</taxon>
        <taxon>Perkinsida</taxon>
        <taxon>Perkinsidae</taxon>
        <taxon>Perkinsus</taxon>
    </lineage>
</organism>
<keyword evidence="3" id="KW-0813">Transport</keyword>
<feature type="repeat" description="CHCR" evidence="9">
    <location>
        <begin position="1114"/>
        <end position="1281"/>
    </location>
</feature>
<comment type="similarity">
    <text evidence="2">Belongs to the ABC transporter superfamily. ABCG family. Eye pigment precursor importer (TC 3.A.1.204) subfamily.</text>
</comment>
<dbReference type="OrthoDB" id="436269at2759"/>
<dbReference type="InterPro" id="IPR027417">
    <property type="entry name" value="P-loop_NTPase"/>
</dbReference>
<dbReference type="CDD" id="cd03213">
    <property type="entry name" value="ABCG_EPDR"/>
    <property type="match status" value="1"/>
</dbReference>
<dbReference type="Pfam" id="PF01061">
    <property type="entry name" value="ABC2_membrane"/>
    <property type="match status" value="1"/>
</dbReference>
<reference evidence="12 13" key="1">
    <citation type="submission" date="2020-04" db="EMBL/GenBank/DDBJ databases">
        <title>Perkinsus olseni comparative genomics.</title>
        <authorList>
            <person name="Bogema D.R."/>
        </authorList>
    </citation>
    <scope>NUCLEOTIDE SEQUENCE [LARGE SCALE GENOMIC DNA]</scope>
    <source>
        <strain evidence="12">00978-12</strain>
    </source>
</reference>
<feature type="transmembrane region" description="Helical" evidence="10">
    <location>
        <begin position="323"/>
        <end position="344"/>
    </location>
</feature>
<dbReference type="Gene3D" id="2.130.10.10">
    <property type="entry name" value="YVTN repeat-like/Quinoprotein amine dehydrogenase"/>
    <property type="match status" value="1"/>
</dbReference>
<dbReference type="SUPFAM" id="SSF52540">
    <property type="entry name" value="P-loop containing nucleoside triphosphate hydrolases"/>
    <property type="match status" value="1"/>
</dbReference>
<dbReference type="InterPro" id="IPR057780">
    <property type="entry name" value="Beta-prop_Vps41"/>
</dbReference>
<evidence type="ECO:0000259" key="11">
    <source>
        <dbReference type="PROSITE" id="PS50893"/>
    </source>
</evidence>
<dbReference type="GO" id="GO:0005524">
    <property type="term" value="F:ATP binding"/>
    <property type="evidence" value="ECO:0007669"/>
    <property type="project" value="UniProtKB-KW"/>
</dbReference>
<evidence type="ECO:0000256" key="5">
    <source>
        <dbReference type="ARBA" id="ARBA00022741"/>
    </source>
</evidence>
<dbReference type="InterPro" id="IPR003439">
    <property type="entry name" value="ABC_transporter-like_ATP-bd"/>
</dbReference>
<dbReference type="InterPro" id="IPR003593">
    <property type="entry name" value="AAA+_ATPase"/>
</dbReference>
<dbReference type="Pfam" id="PF23556">
    <property type="entry name" value="TPR_Vps41"/>
    <property type="match status" value="1"/>
</dbReference>
<keyword evidence="7 10" id="KW-1133">Transmembrane helix</keyword>
<sequence length="1438" mass="158006">MNFPEDPTSPEIITNNSLEWQGISYDVKRRNLFGKKLETKRILDSVSGSACPGQLVAIMGPSGSGKTTLLDILADRVSSGKIDGTISVNKRPRSTVSFRAVSAYVSQEDSLIGSFTVLETLRQSARLALPKSVDAGERERRVQHAIDMMGLRSCENVLIGDVFRKGVSGGQKRRVSVAIELLKEPSILLLDEPTSGLDSAAAFNIMEYLKKLAAEDQCTVVVTIHQPSSDIWSSLSKVCFLAKGNVVYFDTPDRVPEKEPRAPTCQMQLLLADTVSTPGGGDSGGQPTQLSEKEIWKTVRPSKLVQFWTLLKRNFMNNLRNPGIYWVRFVMYVMLSFMIGTMYIRSNDSLTQFDYIPMLFYVQAFLVFMAVAVLPFFDEIRAVFARERANSNLNVLMFVLANFLAALPGIALIALVSTGMVVGIAGLNAFGWFFLNLFLSMVVSESLMMLLGAATPHYIIGIALGAGLYGMFMLVCGMIDVRGEAIISDTSSCDDSIDYRRRGPSEVHSEDDDEVPIVDYHLVEAADVRRVLSAEEATAVKVTKDKLLIGTEKGSVYAFDGHGKMVGTWINHTGAVTCIDTDYSERYVASSSQDASICVVSLKALGGRITADLDLSINGRDQPALVASLRHRSVVFGGEDYKLVLTKRGTLFNNNSILHSGEGTITNIKWMNNMIAWTNLKGMKIYDISSKHKVTFLPRPVLSDSIDSHAAALSAQISWLTEELIALSWGPVVRVCRLMATRVDSPGRTGKGTVVRYGTQVIGAFSFTSDITVTGIGLFDKGDGIPNDSDDFTSSTQLSILTCPVEGIKLAQDTSSPGDLSDSLVHHVVNLKGEASFSDRVPISASDVKARWILPSETGLAFSPPNSSSEKALTRSRQTLAFVTTPVEFVMVTRRSLLDHAMWLIAKRKFEEAVQVASAMDSTEAVGTILSSAMQPLLSDKEYHRAATLTSLIDSEKHGSIWTSIASEFESHNALQYLVGYLPIDVKIAEESGLLDGEIYDKTITSVILHQPSRLLPLLQRWPRELYSETRLVKLIGEVIPESTTFPCCSPSATSTLDPRTWANLLAVDLRLGDTAAIFNIISDPSKLQSSTAVRQWVARHMLTLFRTNPLATCAVLSDNMALFPVGSVVATLDGESRLLHCYLKYLLITKGQPAVCMPYLNRMVDLFLEYEPEGLIKLLREIVNLGCNFDTASHPSGSYVDLKKVLQKCNAHPQANHCLRESRAFLLWHLGRTQEALSVLLDESVGDLALAVDFIAPLKDVGLWRRVVDFALEHPGLLPQLIHAVEYHIENEGIDTVPVEARPAQILRRVPQDFFGWHELAENVVSALSRCELEVTLLSSDKDLLRAELGTLSDKSRRRALGGVPVYYDENTSRCSICKRLLRERVVALSPERSPEEGSLATDDHECSVDSGALCVDVDGRLAHAVCVSENEELEDS</sequence>
<keyword evidence="6" id="KW-0067">ATP-binding</keyword>
<dbReference type="InterPro" id="IPR000547">
    <property type="entry name" value="Clathrin_H-chain/VPS_repeat"/>
</dbReference>
<dbReference type="InterPro" id="IPR001680">
    <property type="entry name" value="WD40_rpt"/>
</dbReference>
<dbReference type="GO" id="GO:0016887">
    <property type="term" value="F:ATP hydrolysis activity"/>
    <property type="evidence" value="ECO:0007669"/>
    <property type="project" value="InterPro"/>
</dbReference>